<reference evidence="9 10" key="1">
    <citation type="submission" date="2018-12" db="EMBL/GenBank/DDBJ databases">
        <title>Genomic taxonomy of the Vibrionaceae family.</title>
        <authorList>
            <person name="Gomez-Gil B."/>
            <person name="Enciso-Ibarra K."/>
        </authorList>
    </citation>
    <scope>NUCLEOTIDE SEQUENCE [LARGE SCALE GENOMIC DNA]</scope>
    <source>
        <strain evidence="9 10">CAIM 594</strain>
    </source>
</reference>
<keyword evidence="1 9" id="KW-0436">Ligase</keyword>
<feature type="domain" description="Coenzyme F420:L-glutamate ligase-like" evidence="8">
    <location>
        <begin position="26"/>
        <end position="247"/>
    </location>
</feature>
<gene>
    <name evidence="9" type="primary">cofE</name>
    <name evidence="9" type="ORF">EJA03_01215</name>
</gene>
<keyword evidence="6" id="KW-0342">GTP-binding</keyword>
<dbReference type="PANTHER" id="PTHR47917:SF1">
    <property type="entry name" value="COENZYME F420:L-GLUTAMATE LIGASE"/>
    <property type="match status" value="1"/>
</dbReference>
<sequence length="270" mass="29309">MNSSVTAESANALAVNKMQMFSLSGLPDFKPGMDLVQHLIDALSAQGEYLQHGDILVVAHKVVSKTEGAVVDIETMSASDQAIELAEKVNKDPRKVQVILDQSARIVRSIKRAEQDEGILIAEHKLGFVCANAAVDESNTDSAGQLITLPENPDRSAMQLCERLEAHFGCRLGIVISDTFGRPWRLGQTNVAIGLARVPAIQQMCGDDDAWGRELKVTAPAFADELAAASGLLMGKSDKCPVIIFRGLNWRTSDSSAKQILRPIKEDLFR</sequence>
<keyword evidence="3" id="KW-0547">Nucleotide-binding</keyword>
<accession>A0A3R9FB71</accession>
<keyword evidence="2" id="KW-0479">Metal-binding</keyword>
<dbReference type="EC" id="6.3.2.31" evidence="9"/>
<dbReference type="Gene3D" id="3.90.1660.10">
    <property type="entry name" value="CofE-like domain"/>
    <property type="match status" value="1"/>
</dbReference>
<dbReference type="Proteomes" id="UP000269041">
    <property type="component" value="Unassembled WGS sequence"/>
</dbReference>
<dbReference type="InterPro" id="IPR008225">
    <property type="entry name" value="F420-0_g-glutamyl_ligase"/>
</dbReference>
<proteinExistence type="predicted"/>
<dbReference type="GO" id="GO:0046872">
    <property type="term" value="F:metal ion binding"/>
    <property type="evidence" value="ECO:0007669"/>
    <property type="project" value="UniProtKB-KW"/>
</dbReference>
<dbReference type="Pfam" id="PF01996">
    <property type="entry name" value="F420_ligase"/>
    <property type="match status" value="1"/>
</dbReference>
<name>A0A3R9FB71_9VIBR</name>
<dbReference type="RefSeq" id="WP_125319425.1">
    <property type="nucleotide sequence ID" value="NZ_AP024889.1"/>
</dbReference>
<evidence type="ECO:0000256" key="5">
    <source>
        <dbReference type="ARBA" id="ARBA00022958"/>
    </source>
</evidence>
<evidence type="ECO:0000256" key="7">
    <source>
        <dbReference type="ARBA" id="ARBA00023211"/>
    </source>
</evidence>
<dbReference type="Gene3D" id="3.30.1330.100">
    <property type="entry name" value="CofE-like"/>
    <property type="match status" value="1"/>
</dbReference>
<protein>
    <submittedName>
        <fullName evidence="9">Coenzyme F420-0:L-glutamate ligase</fullName>
        <ecNumber evidence="9">6.3.2.31</ecNumber>
    </submittedName>
</protein>
<keyword evidence="10" id="KW-1185">Reference proteome</keyword>
<evidence type="ECO:0000256" key="3">
    <source>
        <dbReference type="ARBA" id="ARBA00022741"/>
    </source>
</evidence>
<evidence type="ECO:0000313" key="9">
    <source>
        <dbReference type="EMBL" id="RSD32903.1"/>
    </source>
</evidence>
<evidence type="ECO:0000259" key="8">
    <source>
        <dbReference type="Pfam" id="PF01996"/>
    </source>
</evidence>
<dbReference type="SUPFAM" id="SSF144010">
    <property type="entry name" value="CofE-like"/>
    <property type="match status" value="1"/>
</dbReference>
<dbReference type="AlphaFoldDB" id="A0A3R9FB71"/>
<keyword evidence="4" id="KW-0460">Magnesium</keyword>
<evidence type="ECO:0000256" key="1">
    <source>
        <dbReference type="ARBA" id="ARBA00022598"/>
    </source>
</evidence>
<evidence type="ECO:0000256" key="2">
    <source>
        <dbReference type="ARBA" id="ARBA00022723"/>
    </source>
</evidence>
<dbReference type="PANTHER" id="PTHR47917">
    <property type="match status" value="1"/>
</dbReference>
<organism evidence="9 10">
    <name type="scientific">Vibrio pectenicida</name>
    <dbReference type="NCBI Taxonomy" id="62763"/>
    <lineage>
        <taxon>Bacteria</taxon>
        <taxon>Pseudomonadati</taxon>
        <taxon>Pseudomonadota</taxon>
        <taxon>Gammaproteobacteria</taxon>
        <taxon>Vibrionales</taxon>
        <taxon>Vibrionaceae</taxon>
        <taxon>Vibrio</taxon>
    </lineage>
</organism>
<dbReference type="EMBL" id="RSFA01000002">
    <property type="protein sequence ID" value="RSD32903.1"/>
    <property type="molecule type" value="Genomic_DNA"/>
</dbReference>
<comment type="caution">
    <text evidence="9">The sequence shown here is derived from an EMBL/GenBank/DDBJ whole genome shotgun (WGS) entry which is preliminary data.</text>
</comment>
<dbReference type="GO" id="GO:0005525">
    <property type="term" value="F:GTP binding"/>
    <property type="evidence" value="ECO:0007669"/>
    <property type="project" value="UniProtKB-KW"/>
</dbReference>
<evidence type="ECO:0000256" key="6">
    <source>
        <dbReference type="ARBA" id="ARBA00023134"/>
    </source>
</evidence>
<dbReference type="OrthoDB" id="9788295at2"/>
<dbReference type="InterPro" id="IPR002847">
    <property type="entry name" value="F420-0_gamma-glut_ligase-dom"/>
</dbReference>
<dbReference type="GO" id="GO:0052618">
    <property type="term" value="F:coenzyme F420-0:L-glutamate ligase activity"/>
    <property type="evidence" value="ECO:0007669"/>
    <property type="project" value="UniProtKB-EC"/>
</dbReference>
<evidence type="ECO:0000313" key="10">
    <source>
        <dbReference type="Proteomes" id="UP000269041"/>
    </source>
</evidence>
<keyword evidence="7" id="KW-0464">Manganese</keyword>
<evidence type="ECO:0000256" key="4">
    <source>
        <dbReference type="ARBA" id="ARBA00022842"/>
    </source>
</evidence>
<dbReference type="NCBIfam" id="TIGR01916">
    <property type="entry name" value="F420_cofE"/>
    <property type="match status" value="1"/>
</dbReference>
<keyword evidence="5" id="KW-0630">Potassium</keyword>